<organism evidence="2 3">
    <name type="scientific">Exophiala bonariae</name>
    <dbReference type="NCBI Taxonomy" id="1690606"/>
    <lineage>
        <taxon>Eukaryota</taxon>
        <taxon>Fungi</taxon>
        <taxon>Dikarya</taxon>
        <taxon>Ascomycota</taxon>
        <taxon>Pezizomycotina</taxon>
        <taxon>Eurotiomycetes</taxon>
        <taxon>Chaetothyriomycetidae</taxon>
        <taxon>Chaetothyriales</taxon>
        <taxon>Herpotrichiellaceae</taxon>
        <taxon>Exophiala</taxon>
    </lineage>
</organism>
<accession>A0AAV9MZJ8</accession>
<feature type="compositionally biased region" description="Pro residues" evidence="1">
    <location>
        <begin position="59"/>
        <end position="69"/>
    </location>
</feature>
<feature type="compositionally biased region" description="Low complexity" evidence="1">
    <location>
        <begin position="7"/>
        <end position="18"/>
    </location>
</feature>
<feature type="compositionally biased region" description="Polar residues" evidence="1">
    <location>
        <begin position="88"/>
        <end position="102"/>
    </location>
</feature>
<feature type="compositionally biased region" description="Pro residues" evidence="1">
    <location>
        <begin position="227"/>
        <end position="239"/>
    </location>
</feature>
<gene>
    <name evidence="2" type="ORF">LTR84_007093</name>
</gene>
<dbReference type="Proteomes" id="UP001358417">
    <property type="component" value="Unassembled WGS sequence"/>
</dbReference>
<keyword evidence="3" id="KW-1185">Reference proteome</keyword>
<dbReference type="GeneID" id="89975261"/>
<reference evidence="2 3" key="1">
    <citation type="submission" date="2023-08" db="EMBL/GenBank/DDBJ databases">
        <title>Black Yeasts Isolated from many extreme environments.</title>
        <authorList>
            <person name="Coleine C."/>
            <person name="Stajich J.E."/>
            <person name="Selbmann L."/>
        </authorList>
    </citation>
    <scope>NUCLEOTIDE SEQUENCE [LARGE SCALE GENOMIC DNA]</scope>
    <source>
        <strain evidence="2 3">CCFEE 5792</strain>
    </source>
</reference>
<feature type="region of interest" description="Disordered" evidence="1">
    <location>
        <begin position="213"/>
        <end position="240"/>
    </location>
</feature>
<feature type="region of interest" description="Disordered" evidence="1">
    <location>
        <begin position="177"/>
        <end position="198"/>
    </location>
</feature>
<dbReference type="EMBL" id="JAVRRD010000027">
    <property type="protein sequence ID" value="KAK5047150.1"/>
    <property type="molecule type" value="Genomic_DNA"/>
</dbReference>
<feature type="compositionally biased region" description="Basic and acidic residues" evidence="1">
    <location>
        <begin position="214"/>
        <end position="226"/>
    </location>
</feature>
<evidence type="ECO:0000313" key="3">
    <source>
        <dbReference type="Proteomes" id="UP001358417"/>
    </source>
</evidence>
<comment type="caution">
    <text evidence="2">The sequence shown here is derived from an EMBL/GenBank/DDBJ whole genome shotgun (WGS) entry which is preliminary data.</text>
</comment>
<sequence>MPQPPTLSLSNFLNSASSSRRKRSHAEITRSQSRSLSPPLPHKRRRVSSYLGSSQHPFSPSPTASPTPSPASTRFPGDGFDYRRPIMSQDQPRSHPTMNPTRTAIDLTIDSDSSTESDTPIPAPRHSQSRPRRRQTSHASRSERGSRASHMTTQVPEETHEVIDLSDDSDFHIQEFDEPAAERRTRRPTPFEPASSPEVEIVHERPAPVANRRVNSERPERHERPRLPPIATPPLPTGQPGPFGYFPDIIRRSTQLILGNLGNTLQNTRDTVRQIHDEVRRRPGNYMDNPGDLIINFDYRQAGFQLGGFDMQERTSETPQVVQEPYKAPPAAKEGFIRTFTEESVVLCPMCGDELATGDNETKQQVWVVKGCGHVYCGECAVGRHITKPKKEKKAVSTKSMPFKICAIEGCDAKVTSKQAMFPVYL</sequence>
<dbReference type="RefSeq" id="XP_064702717.1">
    <property type="nucleotide sequence ID" value="XM_064850648.1"/>
</dbReference>
<evidence type="ECO:0000313" key="2">
    <source>
        <dbReference type="EMBL" id="KAK5047150.1"/>
    </source>
</evidence>
<feature type="compositionally biased region" description="Low complexity" evidence="1">
    <location>
        <begin position="103"/>
        <end position="126"/>
    </location>
</feature>
<evidence type="ECO:0000256" key="1">
    <source>
        <dbReference type="SAM" id="MobiDB-lite"/>
    </source>
</evidence>
<protein>
    <recommendedName>
        <fullName evidence="4">RING-type domain-containing protein</fullName>
    </recommendedName>
</protein>
<evidence type="ECO:0008006" key="4">
    <source>
        <dbReference type="Google" id="ProtNLM"/>
    </source>
</evidence>
<feature type="region of interest" description="Disordered" evidence="1">
    <location>
        <begin position="1"/>
        <end position="158"/>
    </location>
</feature>
<proteinExistence type="predicted"/>
<dbReference type="PANTHER" id="PTHR28042:SF1">
    <property type="entry name" value="E3 UBIQUITIN-PROTEIN LIGASE COMPLEX SLX5-SLX8 SUBUNIT SLX5"/>
    <property type="match status" value="1"/>
</dbReference>
<dbReference type="AlphaFoldDB" id="A0AAV9MZJ8"/>
<dbReference type="SUPFAM" id="SSF57850">
    <property type="entry name" value="RING/U-box"/>
    <property type="match status" value="1"/>
</dbReference>
<dbReference type="GO" id="GO:0033768">
    <property type="term" value="C:SUMO-targeted ubiquitin ligase complex"/>
    <property type="evidence" value="ECO:0007669"/>
    <property type="project" value="TreeGrafter"/>
</dbReference>
<dbReference type="PANTHER" id="PTHR28042">
    <property type="entry name" value="E3 UBIQUITIN-PROTEIN LIGASE COMPLEX SLX5-SLX8 SUBUNIT SLX5"/>
    <property type="match status" value="1"/>
</dbReference>
<name>A0AAV9MZJ8_9EURO</name>
<feature type="compositionally biased region" description="Basic residues" evidence="1">
    <location>
        <begin position="127"/>
        <end position="136"/>
    </location>
</feature>
<dbReference type="GO" id="GO:0004842">
    <property type="term" value="F:ubiquitin-protein transferase activity"/>
    <property type="evidence" value="ECO:0007669"/>
    <property type="project" value="TreeGrafter"/>
</dbReference>
<dbReference type="InterPro" id="IPR038886">
    <property type="entry name" value="E3_SLX5/Rfp1"/>
</dbReference>